<evidence type="ECO:0000313" key="1">
    <source>
        <dbReference type="EMBL" id="SEE90929.1"/>
    </source>
</evidence>
<dbReference type="AlphaFoldDB" id="A0A1H5MNK4"/>
<keyword evidence="2" id="KW-1185">Reference proteome</keyword>
<reference evidence="2" key="1">
    <citation type="submission" date="2016-10" db="EMBL/GenBank/DDBJ databases">
        <authorList>
            <person name="Varghese N."/>
            <person name="Submissions S."/>
        </authorList>
    </citation>
    <scope>NUCLEOTIDE SEQUENCE [LARGE SCALE GENOMIC DNA]</scope>
    <source>
        <strain evidence="2">DSM 45237</strain>
    </source>
</reference>
<sequence length="50" mass="5397">MPLPESTVRLAEQVLHGIDAARAVLAAADDSLDDLHIRLTALLETEEKTS</sequence>
<dbReference type="Proteomes" id="UP000181980">
    <property type="component" value="Unassembled WGS sequence"/>
</dbReference>
<organism evidence="1 2">
    <name type="scientific">Jiangella alba</name>
    <dbReference type="NCBI Taxonomy" id="561176"/>
    <lineage>
        <taxon>Bacteria</taxon>
        <taxon>Bacillati</taxon>
        <taxon>Actinomycetota</taxon>
        <taxon>Actinomycetes</taxon>
        <taxon>Jiangellales</taxon>
        <taxon>Jiangellaceae</taxon>
        <taxon>Jiangella</taxon>
    </lineage>
</organism>
<gene>
    <name evidence="1" type="ORF">SAMN04488561_3303</name>
</gene>
<name>A0A1H5MNK4_9ACTN</name>
<dbReference type="RefSeq" id="WP_171906745.1">
    <property type="nucleotide sequence ID" value="NZ_FNUC01000003.1"/>
</dbReference>
<dbReference type="EMBL" id="FNUC01000003">
    <property type="protein sequence ID" value="SEE90929.1"/>
    <property type="molecule type" value="Genomic_DNA"/>
</dbReference>
<accession>A0A1H5MNK4</accession>
<evidence type="ECO:0000313" key="2">
    <source>
        <dbReference type="Proteomes" id="UP000181980"/>
    </source>
</evidence>
<dbReference type="STRING" id="561176.SAMN04488561_3303"/>
<proteinExistence type="predicted"/>
<protein>
    <submittedName>
        <fullName evidence="1">Uncharacterized protein</fullName>
    </submittedName>
</protein>